<evidence type="ECO:0000313" key="3">
    <source>
        <dbReference type="EMBL" id="KRN50819.1"/>
    </source>
</evidence>
<sequence>MPFKIDIQTNIDEKNLDIETCKNLIRSLEETYKNTRTEIYSHFLGMKSMRLALMLAATSLFFYFMTTMPFFLYGAFGSVLLIMIASLLLAETTSKIIRKQVKMKIEQFKETLDRLQRMKELKKS</sequence>
<feature type="transmembrane region" description="Helical" evidence="2">
    <location>
        <begin position="71"/>
        <end position="90"/>
    </location>
</feature>
<keyword evidence="2" id="KW-1133">Transmembrane helix</keyword>
<organism evidence="3 4">
    <name type="scientific">Kandleria vitulina DSM 20405</name>
    <dbReference type="NCBI Taxonomy" id="1410657"/>
    <lineage>
        <taxon>Bacteria</taxon>
        <taxon>Bacillati</taxon>
        <taxon>Bacillota</taxon>
        <taxon>Erysipelotrichia</taxon>
        <taxon>Erysipelotrichales</taxon>
        <taxon>Coprobacillaceae</taxon>
        <taxon>Kandleria</taxon>
    </lineage>
</organism>
<keyword evidence="2" id="KW-0812">Transmembrane</keyword>
<protein>
    <submittedName>
        <fullName evidence="3">Uncharacterized protein</fullName>
    </submittedName>
</protein>
<gene>
    <name evidence="3" type="ORF">IV49_GL001635</name>
</gene>
<dbReference type="AlphaFoldDB" id="A0A0R2HCP2"/>
<reference evidence="3 4" key="1">
    <citation type="journal article" date="2015" name="Genome Announc.">
        <title>Expanding the biotechnology potential of lactobacilli through comparative genomics of 213 strains and associated genera.</title>
        <authorList>
            <person name="Sun Z."/>
            <person name="Harris H.M."/>
            <person name="McCann A."/>
            <person name="Guo C."/>
            <person name="Argimon S."/>
            <person name="Zhang W."/>
            <person name="Yang X."/>
            <person name="Jeffery I.B."/>
            <person name="Cooney J.C."/>
            <person name="Kagawa T.F."/>
            <person name="Liu W."/>
            <person name="Song Y."/>
            <person name="Salvetti E."/>
            <person name="Wrobel A."/>
            <person name="Rasinkangas P."/>
            <person name="Parkhill J."/>
            <person name="Rea M.C."/>
            <person name="O'Sullivan O."/>
            <person name="Ritari J."/>
            <person name="Douillard F.P."/>
            <person name="Paul Ross R."/>
            <person name="Yang R."/>
            <person name="Briner A.E."/>
            <person name="Felis G.E."/>
            <person name="de Vos W.M."/>
            <person name="Barrangou R."/>
            <person name="Klaenhammer T.R."/>
            <person name="Caufield P.W."/>
            <person name="Cui Y."/>
            <person name="Zhang H."/>
            <person name="O'Toole P.W."/>
        </authorList>
    </citation>
    <scope>NUCLEOTIDE SEQUENCE [LARGE SCALE GENOMIC DNA]</scope>
    <source>
        <strain evidence="3 4">DSM 20405</strain>
    </source>
</reference>
<feature type="transmembrane region" description="Helical" evidence="2">
    <location>
        <begin position="48"/>
        <end position="65"/>
    </location>
</feature>
<evidence type="ECO:0000313" key="4">
    <source>
        <dbReference type="Proteomes" id="UP000051841"/>
    </source>
</evidence>
<proteinExistence type="predicted"/>
<dbReference type="Proteomes" id="UP000051841">
    <property type="component" value="Unassembled WGS sequence"/>
</dbReference>
<keyword evidence="4" id="KW-1185">Reference proteome</keyword>
<accession>A0A0R2HCP2</accession>
<keyword evidence="1" id="KW-0175">Coiled coil</keyword>
<keyword evidence="2" id="KW-0472">Membrane</keyword>
<feature type="coiled-coil region" evidence="1">
    <location>
        <begin position="11"/>
        <end position="38"/>
    </location>
</feature>
<dbReference type="EMBL" id="JQBL01000005">
    <property type="protein sequence ID" value="KRN50819.1"/>
    <property type="molecule type" value="Genomic_DNA"/>
</dbReference>
<name>A0A0R2HCP2_9FIRM</name>
<evidence type="ECO:0000256" key="2">
    <source>
        <dbReference type="SAM" id="Phobius"/>
    </source>
</evidence>
<evidence type="ECO:0000256" key="1">
    <source>
        <dbReference type="SAM" id="Coils"/>
    </source>
</evidence>
<dbReference type="PATRIC" id="fig|1410657.5.peg.1687"/>
<dbReference type="RefSeq" id="WP_029070741.1">
    <property type="nucleotide sequence ID" value="NZ_JNKN01000001.1"/>
</dbReference>
<comment type="caution">
    <text evidence="3">The sequence shown here is derived from an EMBL/GenBank/DDBJ whole genome shotgun (WGS) entry which is preliminary data.</text>
</comment>